<gene>
    <name evidence="3" type="ORF">SAMN04489743_3191</name>
</gene>
<keyword evidence="1" id="KW-0472">Membrane</keyword>
<feature type="transmembrane region" description="Helical" evidence="1">
    <location>
        <begin position="52"/>
        <end position="78"/>
    </location>
</feature>
<protein>
    <recommendedName>
        <fullName evidence="2">DUF1648 domain-containing protein</fullName>
    </recommendedName>
</protein>
<evidence type="ECO:0000313" key="4">
    <source>
        <dbReference type="Proteomes" id="UP000198751"/>
    </source>
</evidence>
<feature type="domain" description="DUF1648" evidence="2">
    <location>
        <begin position="19"/>
        <end position="66"/>
    </location>
</feature>
<dbReference type="EMBL" id="LT629779">
    <property type="protein sequence ID" value="SDT49336.1"/>
    <property type="molecule type" value="Genomic_DNA"/>
</dbReference>
<dbReference type="Proteomes" id="UP000198751">
    <property type="component" value="Chromosome I"/>
</dbReference>
<name>A0A1H2AUY5_9MICC</name>
<dbReference type="RefSeq" id="WP_157693481.1">
    <property type="nucleotide sequence ID" value="NZ_LT629779.1"/>
</dbReference>
<proteinExistence type="predicted"/>
<dbReference type="Pfam" id="PF07853">
    <property type="entry name" value="DUF1648"/>
    <property type="match status" value="1"/>
</dbReference>
<evidence type="ECO:0000256" key="1">
    <source>
        <dbReference type="SAM" id="Phobius"/>
    </source>
</evidence>
<evidence type="ECO:0000313" key="3">
    <source>
        <dbReference type="EMBL" id="SDT49336.1"/>
    </source>
</evidence>
<accession>A0A1H2AUY5</accession>
<organism evidence="3 4">
    <name type="scientific">Pseudarthrobacter equi</name>
    <dbReference type="NCBI Taxonomy" id="728066"/>
    <lineage>
        <taxon>Bacteria</taxon>
        <taxon>Bacillati</taxon>
        <taxon>Actinomycetota</taxon>
        <taxon>Actinomycetes</taxon>
        <taxon>Micrococcales</taxon>
        <taxon>Micrococcaceae</taxon>
        <taxon>Pseudarthrobacter</taxon>
    </lineage>
</organism>
<keyword evidence="1" id="KW-0812">Transmembrane</keyword>
<keyword evidence="4" id="KW-1185">Reference proteome</keyword>
<dbReference type="InterPro" id="IPR012867">
    <property type="entry name" value="DUF1648"/>
</dbReference>
<feature type="transmembrane region" description="Helical" evidence="1">
    <location>
        <begin position="12"/>
        <end position="32"/>
    </location>
</feature>
<reference evidence="4" key="1">
    <citation type="submission" date="2016-10" db="EMBL/GenBank/DDBJ databases">
        <authorList>
            <person name="Varghese N."/>
            <person name="Submissions S."/>
        </authorList>
    </citation>
    <scope>NUCLEOTIDE SEQUENCE [LARGE SCALE GENOMIC DNA]</scope>
    <source>
        <strain evidence="4">IMMIB L-1606</strain>
    </source>
</reference>
<dbReference type="OrthoDB" id="4418125at2"/>
<evidence type="ECO:0000259" key="2">
    <source>
        <dbReference type="Pfam" id="PF07853"/>
    </source>
</evidence>
<dbReference type="AlphaFoldDB" id="A0A1H2AUY5"/>
<feature type="transmembrane region" description="Helical" evidence="1">
    <location>
        <begin position="109"/>
        <end position="128"/>
    </location>
</feature>
<keyword evidence="1" id="KW-1133">Transmembrane helix</keyword>
<feature type="transmembrane region" description="Helical" evidence="1">
    <location>
        <begin position="134"/>
        <end position="153"/>
    </location>
</feature>
<sequence>MDADPRPPSRRIWFVPSLLLLAATAVLGAYLYPEMPDPVPVHWNGAGIPDRFAGKSVLAVFSPLLIGTGVVAFLWLLYRFLPAMATKGAQDPARAALEVRAGKDVLAKLAPALAILFCWLCTTGWLGLASPWTIWPPMLVLMGFTLWLVVRAIRAVSVPPAPPR</sequence>